<dbReference type="PANTHER" id="PTHR47493:SF1">
    <property type="entry name" value="OS08G0520200 PROTEIN"/>
    <property type="match status" value="1"/>
</dbReference>
<gene>
    <name evidence="1" type="ORF">OPV22_026572</name>
</gene>
<dbReference type="Proteomes" id="UP001222027">
    <property type="component" value="Unassembled WGS sequence"/>
</dbReference>
<evidence type="ECO:0000313" key="1">
    <source>
        <dbReference type="EMBL" id="KAJ8472229.1"/>
    </source>
</evidence>
<comment type="caution">
    <text evidence="1">The sequence shown here is derived from an EMBL/GenBank/DDBJ whole genome shotgun (WGS) entry which is preliminary data.</text>
</comment>
<dbReference type="AlphaFoldDB" id="A0AAV8Q6W2"/>
<organism evidence="1 2">
    <name type="scientific">Ensete ventricosum</name>
    <name type="common">Abyssinian banana</name>
    <name type="synonym">Musa ensete</name>
    <dbReference type="NCBI Taxonomy" id="4639"/>
    <lineage>
        <taxon>Eukaryota</taxon>
        <taxon>Viridiplantae</taxon>
        <taxon>Streptophyta</taxon>
        <taxon>Embryophyta</taxon>
        <taxon>Tracheophyta</taxon>
        <taxon>Spermatophyta</taxon>
        <taxon>Magnoliopsida</taxon>
        <taxon>Liliopsida</taxon>
        <taxon>Zingiberales</taxon>
        <taxon>Musaceae</taxon>
        <taxon>Ensete</taxon>
    </lineage>
</organism>
<proteinExistence type="predicted"/>
<protein>
    <recommendedName>
        <fullName evidence="3">Pentacotripeptide-repeat region of PRORP domain-containing protein</fullName>
    </recommendedName>
</protein>
<sequence>MATQPLHPRLCAAPLPPIFLPRACASRRSWVPPLRRRPQNRKMIHGRSLNDRILGNEDFSALVKAVIVNEEPDIAFQLALWGEIINSSFEPRIEVIWDLMKAYAQIGQFDEITRIVHETTLRNFGFGPEVYSMAVSCFGKAGQLWLMEEAIKEMVSRGYKVNSVSGNAYVKYYSIYGSLEDMEAAYERLKKSKILIEKGAIRAMASAYINQRQFYKFGEFLRDVGLGRRNVGNLLWNLLLLSYAANFKMKSLQREFLGMLDAGFSPDLSTFNIRALAFSRMSMFWDLHLSIQQMKYECVIPDLVTYGCIVDAYLEKRLARNISFELGKLDVEATPIMLTDPLVFEVFGPYQTVAFLIKDILYTLAMSCPTLSGLALQLCHSFISMERINDWRCLLVLLSRVHKLGTDHLTNPPLLGRQAPASS</sequence>
<dbReference type="PANTHER" id="PTHR47493">
    <property type="entry name" value="OS08G0520200 PROTEIN"/>
    <property type="match status" value="1"/>
</dbReference>
<dbReference type="InterPro" id="IPR011990">
    <property type="entry name" value="TPR-like_helical_dom_sf"/>
</dbReference>
<evidence type="ECO:0000313" key="2">
    <source>
        <dbReference type="Proteomes" id="UP001222027"/>
    </source>
</evidence>
<keyword evidence="2" id="KW-1185">Reference proteome</keyword>
<dbReference type="EMBL" id="JAQQAF010000007">
    <property type="protein sequence ID" value="KAJ8472229.1"/>
    <property type="molecule type" value="Genomic_DNA"/>
</dbReference>
<reference evidence="1 2" key="1">
    <citation type="submission" date="2022-12" db="EMBL/GenBank/DDBJ databases">
        <title>Chromosome-scale assembly of the Ensete ventricosum genome.</title>
        <authorList>
            <person name="Dussert Y."/>
            <person name="Stocks J."/>
            <person name="Wendawek A."/>
            <person name="Woldeyes F."/>
            <person name="Nichols R.A."/>
            <person name="Borrell J.S."/>
        </authorList>
    </citation>
    <scope>NUCLEOTIDE SEQUENCE [LARGE SCALE GENOMIC DNA]</scope>
    <source>
        <strain evidence="2">cv. Maze</strain>
        <tissue evidence="1">Seeds</tissue>
    </source>
</reference>
<dbReference type="Gene3D" id="1.25.40.10">
    <property type="entry name" value="Tetratricopeptide repeat domain"/>
    <property type="match status" value="2"/>
</dbReference>
<accession>A0AAV8Q6W2</accession>
<evidence type="ECO:0008006" key="3">
    <source>
        <dbReference type="Google" id="ProtNLM"/>
    </source>
</evidence>
<name>A0AAV8Q6W2_ENSVE</name>